<evidence type="ECO:0000313" key="1">
    <source>
        <dbReference type="EMBL" id="QOY87201.1"/>
    </source>
</evidence>
<protein>
    <submittedName>
        <fullName evidence="1">Uncharacterized protein</fullName>
    </submittedName>
</protein>
<dbReference type="EMBL" id="CP063849">
    <property type="protein sequence ID" value="QOY87201.1"/>
    <property type="molecule type" value="Genomic_DNA"/>
</dbReference>
<gene>
    <name evidence="1" type="ORF">IRI77_31250</name>
</gene>
<keyword evidence="2" id="KW-1185">Reference proteome</keyword>
<organism evidence="1 2">
    <name type="scientific">Paludibaculum fermentans</name>
    <dbReference type="NCBI Taxonomy" id="1473598"/>
    <lineage>
        <taxon>Bacteria</taxon>
        <taxon>Pseudomonadati</taxon>
        <taxon>Acidobacteriota</taxon>
        <taxon>Terriglobia</taxon>
        <taxon>Bryobacterales</taxon>
        <taxon>Bryobacteraceae</taxon>
        <taxon>Paludibaculum</taxon>
    </lineage>
</organism>
<reference evidence="1 2" key="1">
    <citation type="submission" date="2020-10" db="EMBL/GenBank/DDBJ databases">
        <title>Complete genome sequence of Paludibaculum fermentans P105T, a facultatively anaerobic acidobacterium capable of dissimilatory Fe(III) reduction.</title>
        <authorList>
            <person name="Dedysh S.N."/>
            <person name="Beletsky A.V."/>
            <person name="Kulichevskaya I.S."/>
            <person name="Mardanov A.V."/>
            <person name="Ravin N.V."/>
        </authorList>
    </citation>
    <scope>NUCLEOTIDE SEQUENCE [LARGE SCALE GENOMIC DNA]</scope>
    <source>
        <strain evidence="1 2">P105</strain>
    </source>
</reference>
<sequence length="329" mass="35690">MPLFLLVCLALPLRPADVEDEVRAAVILDADRDGLGDELEQALLEQFVPVLQLSARECDGLPAVFHPGLPQPQLLARNGTLYGQAFPRTSSAVSGRLIELHYYHLWTRDCGRGGHDLDAEHVSVLVRAQTTAGAQDEWKALFWYAAAHEDTVCDFSSAAKAKDLEAEDRGATVWVSRGKHASFLHRGACTWGCGGDVCENSKAWRATRIINVGEARALLNGTEWIRSTHWPMLEKLGIDFTEELMVSLNKRKDPGVMTLHVPLRAPQAVLLAGDSTADALAVSGNKTGGAIETAGTRTGNAVAKSTKGTGRALRATFRETGRFLGINRK</sequence>
<proteinExistence type="predicted"/>
<dbReference type="AlphaFoldDB" id="A0A7S7SK81"/>
<dbReference type="KEGG" id="pfer:IRI77_31250"/>
<accession>A0A7S7SK81</accession>
<name>A0A7S7SK81_PALFE</name>
<evidence type="ECO:0000313" key="2">
    <source>
        <dbReference type="Proteomes" id="UP000593892"/>
    </source>
</evidence>
<dbReference type="Proteomes" id="UP000593892">
    <property type="component" value="Chromosome"/>
</dbReference>
<dbReference type="RefSeq" id="WP_194448870.1">
    <property type="nucleotide sequence ID" value="NZ_CP063849.1"/>
</dbReference>